<evidence type="ECO:0000256" key="1">
    <source>
        <dbReference type="ARBA" id="ARBA00023015"/>
    </source>
</evidence>
<reference evidence="6" key="1">
    <citation type="submission" date="2019-06" db="EMBL/GenBank/DDBJ databases">
        <title>Alistipes onderdonkii subsp. vulgaris subsp. nov., Alistipes dispar sp. nov. and Alistipes communis sp. nov., isolated from human faeces, and creation of Alistipes onderdonkii subsp. onderdonkii subsp. nov.</title>
        <authorList>
            <person name="Sakamoto M."/>
            <person name="Ikeyama N."/>
            <person name="Ogata Y."/>
            <person name="Suda W."/>
            <person name="Iino T."/>
            <person name="Hattori M."/>
            <person name="Ohkuma M."/>
        </authorList>
    </citation>
    <scope>NUCLEOTIDE SEQUENCE [LARGE SCALE GENOMIC DNA]</scope>
    <source>
        <strain evidence="6">5CPEGH6</strain>
    </source>
</reference>
<protein>
    <submittedName>
        <fullName evidence="5">AraC family transcriptional regulator</fullName>
    </submittedName>
</protein>
<organism evidence="5 6">
    <name type="scientific">Alistipes dispar</name>
    <dbReference type="NCBI Taxonomy" id="2585119"/>
    <lineage>
        <taxon>Bacteria</taxon>
        <taxon>Pseudomonadati</taxon>
        <taxon>Bacteroidota</taxon>
        <taxon>Bacteroidia</taxon>
        <taxon>Bacteroidales</taxon>
        <taxon>Rikenellaceae</taxon>
        <taxon>Alistipes</taxon>
    </lineage>
</organism>
<dbReference type="GO" id="GO:0003700">
    <property type="term" value="F:DNA-binding transcription factor activity"/>
    <property type="evidence" value="ECO:0007669"/>
    <property type="project" value="InterPro"/>
</dbReference>
<dbReference type="InterPro" id="IPR009057">
    <property type="entry name" value="Homeodomain-like_sf"/>
</dbReference>
<dbReference type="SUPFAM" id="SSF46689">
    <property type="entry name" value="Homeodomain-like"/>
    <property type="match status" value="2"/>
</dbReference>
<dbReference type="KEGG" id="ada:A5CPEGH6_11680"/>
<dbReference type="PROSITE" id="PS01124">
    <property type="entry name" value="HTH_ARAC_FAMILY_2"/>
    <property type="match status" value="1"/>
</dbReference>
<sequence length="290" mass="33650">MKYILKEITPLGGNDLFIANHWPDNQMDFPLHFHEDYELNLTLHVRGKRTVGNLVEDFTEKDLVITNPNVLHCYKRGESYANVRCEVVVVQFSKNLPSWGIFDTDQLRPIREMLCQPAPGIRFSEDTADRVRDRLLRLPHLEGFEAVLLFLDILHELACADRTKVELIGLQGDGSFAHSRRINKIVQFVEQNYSRKISLDEIGRLVGMPASSASRFFKKRTRHNFWDYLSGFRINRAAQMIIETEHTISEISYECGFNNISNFNRVFRERIGTTPSDYRRKFKASVIPKG</sequence>
<evidence type="ECO:0000259" key="4">
    <source>
        <dbReference type="PROSITE" id="PS01124"/>
    </source>
</evidence>
<evidence type="ECO:0000256" key="2">
    <source>
        <dbReference type="ARBA" id="ARBA00023125"/>
    </source>
</evidence>
<name>A0A4Y1X038_9BACT</name>
<dbReference type="GeneID" id="98673145"/>
<feature type="domain" description="HTH araC/xylS-type" evidence="4">
    <location>
        <begin position="183"/>
        <end position="281"/>
    </location>
</feature>
<evidence type="ECO:0000313" key="5">
    <source>
        <dbReference type="EMBL" id="BBL06530.1"/>
    </source>
</evidence>
<dbReference type="OrthoDB" id="2569619at2"/>
<dbReference type="InterPro" id="IPR018062">
    <property type="entry name" value="HTH_AraC-typ_CS"/>
</dbReference>
<dbReference type="GO" id="GO:0043565">
    <property type="term" value="F:sequence-specific DNA binding"/>
    <property type="evidence" value="ECO:0007669"/>
    <property type="project" value="InterPro"/>
</dbReference>
<dbReference type="RefSeq" id="WP_141428343.1">
    <property type="nucleotide sequence ID" value="NZ_AP019736.1"/>
</dbReference>
<evidence type="ECO:0000256" key="3">
    <source>
        <dbReference type="ARBA" id="ARBA00023163"/>
    </source>
</evidence>
<dbReference type="EMBL" id="AP019736">
    <property type="protein sequence ID" value="BBL06530.1"/>
    <property type="molecule type" value="Genomic_DNA"/>
</dbReference>
<dbReference type="PROSITE" id="PS00041">
    <property type="entry name" value="HTH_ARAC_FAMILY_1"/>
    <property type="match status" value="1"/>
</dbReference>
<dbReference type="PANTHER" id="PTHR43280:SF27">
    <property type="entry name" value="TRANSCRIPTIONAL REGULATOR MTLR"/>
    <property type="match status" value="1"/>
</dbReference>
<proteinExistence type="predicted"/>
<dbReference type="InterPro" id="IPR018060">
    <property type="entry name" value="HTH_AraC"/>
</dbReference>
<dbReference type="PRINTS" id="PR00032">
    <property type="entry name" value="HTHARAC"/>
</dbReference>
<gene>
    <name evidence="5" type="ORF">A5CPEGH6_11680</name>
</gene>
<keyword evidence="2" id="KW-0238">DNA-binding</keyword>
<accession>A0A4Y1X038</accession>
<keyword evidence="6" id="KW-1185">Reference proteome</keyword>
<keyword evidence="3" id="KW-0804">Transcription</keyword>
<dbReference type="Pfam" id="PF12833">
    <property type="entry name" value="HTH_18"/>
    <property type="match status" value="1"/>
</dbReference>
<dbReference type="InterPro" id="IPR020449">
    <property type="entry name" value="Tscrpt_reg_AraC-type_HTH"/>
</dbReference>
<dbReference type="AlphaFoldDB" id="A0A4Y1X038"/>
<dbReference type="SMART" id="SM00342">
    <property type="entry name" value="HTH_ARAC"/>
    <property type="match status" value="1"/>
</dbReference>
<keyword evidence="1" id="KW-0805">Transcription regulation</keyword>
<dbReference type="Gene3D" id="1.10.10.60">
    <property type="entry name" value="Homeodomain-like"/>
    <property type="match status" value="2"/>
</dbReference>
<dbReference type="PANTHER" id="PTHR43280">
    <property type="entry name" value="ARAC-FAMILY TRANSCRIPTIONAL REGULATOR"/>
    <property type="match status" value="1"/>
</dbReference>
<dbReference type="Proteomes" id="UP000319374">
    <property type="component" value="Chromosome"/>
</dbReference>
<evidence type="ECO:0000313" key="6">
    <source>
        <dbReference type="Proteomes" id="UP000319374"/>
    </source>
</evidence>